<evidence type="ECO:0000259" key="2">
    <source>
        <dbReference type="Pfam" id="PF05036"/>
    </source>
</evidence>
<protein>
    <recommendedName>
        <fullName evidence="2">SPOR domain-containing protein</fullName>
    </recommendedName>
</protein>
<dbReference type="EMBL" id="FXUB01000001">
    <property type="protein sequence ID" value="SMP02148.1"/>
    <property type="molecule type" value="Genomic_DNA"/>
</dbReference>
<feature type="domain" description="SPOR" evidence="2">
    <location>
        <begin position="209"/>
        <end position="278"/>
    </location>
</feature>
<organism evidence="3 4">
    <name type="scientific">Desulfurobacterium pacificum</name>
    <dbReference type="NCBI Taxonomy" id="240166"/>
    <lineage>
        <taxon>Bacteria</taxon>
        <taxon>Pseudomonadati</taxon>
        <taxon>Aquificota</taxon>
        <taxon>Aquificia</taxon>
        <taxon>Desulfurobacteriales</taxon>
        <taxon>Desulfurobacteriaceae</taxon>
        <taxon>Desulfurobacterium</taxon>
    </lineage>
</organism>
<evidence type="ECO:0000256" key="1">
    <source>
        <dbReference type="SAM" id="Phobius"/>
    </source>
</evidence>
<dbReference type="RefSeq" id="WP_283399543.1">
    <property type="nucleotide sequence ID" value="NZ_FXUB01000001.1"/>
</dbReference>
<sequence length="294" mass="34433">MEKVNLIAHLEVNGEVYRIKKLWEKGFEVEIPTPGELTKSNELLTGKIVIPYDFYNEIVIEDVKFSCSIEDGKCICSFISLTPKQQKLLRFIIDSFRKKLILYVPQNSMNYTESEAIRKTLKNFESSEKKRKNYLKVITIVLATILGAFVLTGLYNRFSSFDEKQISITTRKTKSDKRKTALSSKTIIPPPQKDRTIKKRKDENLKKGQTYYCIQLATGTSIKDFDKKLKDVSFLPFIRIEKIGKYYSLRAGFWNDYKTAKKFLRDARKIYPEAFIRKCYYLPERWVKKDLSNS</sequence>
<keyword evidence="1" id="KW-0472">Membrane</keyword>
<keyword evidence="1" id="KW-1133">Transmembrane helix</keyword>
<name>A0ABY1N7I8_9BACT</name>
<dbReference type="Proteomes" id="UP001157911">
    <property type="component" value="Unassembled WGS sequence"/>
</dbReference>
<comment type="caution">
    <text evidence="3">The sequence shown here is derived from an EMBL/GenBank/DDBJ whole genome shotgun (WGS) entry which is preliminary data.</text>
</comment>
<feature type="transmembrane region" description="Helical" evidence="1">
    <location>
        <begin position="134"/>
        <end position="155"/>
    </location>
</feature>
<evidence type="ECO:0000313" key="4">
    <source>
        <dbReference type="Proteomes" id="UP001157911"/>
    </source>
</evidence>
<evidence type="ECO:0000313" key="3">
    <source>
        <dbReference type="EMBL" id="SMP02148.1"/>
    </source>
</evidence>
<keyword evidence="4" id="KW-1185">Reference proteome</keyword>
<proteinExistence type="predicted"/>
<keyword evidence="1" id="KW-0812">Transmembrane</keyword>
<gene>
    <name evidence="3" type="ORF">SAMN06265339_0029</name>
</gene>
<accession>A0ABY1N7I8</accession>
<dbReference type="Pfam" id="PF05036">
    <property type="entry name" value="SPOR"/>
    <property type="match status" value="1"/>
</dbReference>
<dbReference type="InterPro" id="IPR007730">
    <property type="entry name" value="SPOR-like_dom"/>
</dbReference>
<reference evidence="3 4" key="1">
    <citation type="submission" date="2017-05" db="EMBL/GenBank/DDBJ databases">
        <authorList>
            <person name="Varghese N."/>
            <person name="Submissions S."/>
        </authorList>
    </citation>
    <scope>NUCLEOTIDE SEQUENCE [LARGE SCALE GENOMIC DNA]</scope>
    <source>
        <strain evidence="3 4">DSM 15522</strain>
    </source>
</reference>